<feature type="region of interest" description="Disordered" evidence="10">
    <location>
        <begin position="17"/>
        <end position="50"/>
    </location>
</feature>
<dbReference type="EMBL" id="CAICTM010001117">
    <property type="protein sequence ID" value="CAB9520606.1"/>
    <property type="molecule type" value="Genomic_DNA"/>
</dbReference>
<dbReference type="PANTHER" id="PTHR10625">
    <property type="entry name" value="HISTONE DEACETYLASE HDAC1-RELATED"/>
    <property type="match status" value="1"/>
</dbReference>
<keyword evidence="4" id="KW-0678">Repressor</keyword>
<accession>A0A9N8EJV6</accession>
<dbReference type="GO" id="GO:0040029">
    <property type="term" value="P:epigenetic regulation of gene expression"/>
    <property type="evidence" value="ECO:0007669"/>
    <property type="project" value="TreeGrafter"/>
</dbReference>
<evidence type="ECO:0000256" key="1">
    <source>
        <dbReference type="ARBA" id="ARBA00004123"/>
    </source>
</evidence>
<dbReference type="Gene3D" id="3.40.800.20">
    <property type="entry name" value="Histone deacetylase domain"/>
    <property type="match status" value="1"/>
</dbReference>
<keyword evidence="8" id="KW-0804">Transcription</keyword>
<comment type="similarity">
    <text evidence="2">Belongs to the histone deacetylase family. HD type 2 subfamily.</text>
</comment>
<feature type="domain" description="Histone deacetylase" evidence="11">
    <location>
        <begin position="54"/>
        <end position="359"/>
    </location>
</feature>
<dbReference type="Proteomes" id="UP001153069">
    <property type="component" value="Unassembled WGS sequence"/>
</dbReference>
<evidence type="ECO:0000256" key="3">
    <source>
        <dbReference type="ARBA" id="ARBA00012111"/>
    </source>
</evidence>
<organism evidence="12 13">
    <name type="scientific">Seminavis robusta</name>
    <dbReference type="NCBI Taxonomy" id="568900"/>
    <lineage>
        <taxon>Eukaryota</taxon>
        <taxon>Sar</taxon>
        <taxon>Stramenopiles</taxon>
        <taxon>Ochrophyta</taxon>
        <taxon>Bacillariophyta</taxon>
        <taxon>Bacillariophyceae</taxon>
        <taxon>Bacillariophycidae</taxon>
        <taxon>Naviculales</taxon>
        <taxon>Naviculaceae</taxon>
        <taxon>Seminavis</taxon>
    </lineage>
</organism>
<evidence type="ECO:0000259" key="11">
    <source>
        <dbReference type="Pfam" id="PF00850"/>
    </source>
</evidence>
<keyword evidence="6" id="KW-0156">Chromatin regulator</keyword>
<evidence type="ECO:0000256" key="8">
    <source>
        <dbReference type="ARBA" id="ARBA00023163"/>
    </source>
</evidence>
<comment type="caution">
    <text evidence="12">The sequence shown here is derived from an EMBL/GenBank/DDBJ whole genome shotgun (WGS) entry which is preliminary data.</text>
</comment>
<keyword evidence="7" id="KW-0805">Transcription regulation</keyword>
<dbReference type="InterPro" id="IPR023801">
    <property type="entry name" value="His_deacetylse_dom"/>
</dbReference>
<keyword evidence="9" id="KW-0539">Nucleus</keyword>
<evidence type="ECO:0000313" key="13">
    <source>
        <dbReference type="Proteomes" id="UP001153069"/>
    </source>
</evidence>
<feature type="compositionally biased region" description="Basic and acidic residues" evidence="10">
    <location>
        <begin position="37"/>
        <end position="50"/>
    </location>
</feature>
<comment type="subcellular location">
    <subcellularLocation>
        <location evidence="1">Nucleus</location>
    </subcellularLocation>
</comment>
<evidence type="ECO:0000256" key="4">
    <source>
        <dbReference type="ARBA" id="ARBA00022491"/>
    </source>
</evidence>
<proteinExistence type="inferred from homology"/>
<keyword evidence="13" id="KW-1185">Reference proteome</keyword>
<evidence type="ECO:0000256" key="5">
    <source>
        <dbReference type="ARBA" id="ARBA00022801"/>
    </source>
</evidence>
<evidence type="ECO:0000256" key="6">
    <source>
        <dbReference type="ARBA" id="ARBA00022853"/>
    </source>
</evidence>
<dbReference type="GO" id="GO:0141221">
    <property type="term" value="F:histone deacetylase activity, hydrolytic mechanism"/>
    <property type="evidence" value="ECO:0007669"/>
    <property type="project" value="UniProtKB-EC"/>
</dbReference>
<evidence type="ECO:0000256" key="7">
    <source>
        <dbReference type="ARBA" id="ARBA00023015"/>
    </source>
</evidence>
<dbReference type="PRINTS" id="PR01270">
    <property type="entry name" value="HDASUPER"/>
</dbReference>
<protein>
    <recommendedName>
        <fullName evidence="3">histone deacetylase</fullName>
        <ecNumber evidence="3">3.5.1.98</ecNumber>
    </recommendedName>
</protein>
<keyword evidence="5" id="KW-0378">Hydrolase</keyword>
<evidence type="ECO:0000313" key="12">
    <source>
        <dbReference type="EMBL" id="CAB9520606.1"/>
    </source>
</evidence>
<dbReference type="InterPro" id="IPR037138">
    <property type="entry name" value="His_deacetylse_dom_sf"/>
</dbReference>
<dbReference type="SUPFAM" id="SSF52768">
    <property type="entry name" value="Arginase/deacetylase"/>
    <property type="match status" value="1"/>
</dbReference>
<dbReference type="OrthoDB" id="45538at2759"/>
<evidence type="ECO:0000256" key="10">
    <source>
        <dbReference type="SAM" id="MobiDB-lite"/>
    </source>
</evidence>
<dbReference type="EC" id="3.5.1.98" evidence="3"/>
<dbReference type="Pfam" id="PF00850">
    <property type="entry name" value="Hist_deacetyl"/>
    <property type="match status" value="1"/>
</dbReference>
<dbReference type="InterPro" id="IPR000286">
    <property type="entry name" value="HDACs"/>
</dbReference>
<dbReference type="AlphaFoldDB" id="A0A9N8EJV6"/>
<sequence>MSKVYLAYDERMTLHRPLQELPMSSAEGQDVASTNSDAEHSAEQETDHFEGTMEIPHRIRAIYEKLIELEARDGYRRFIDVPCTPASRATIELAHSEEHFEYMQDTMTMSDEELRSITNPDDLYFCKNTFLAARLAVGGVVGCVDAVLDETRRKSCRAAAIVRPPGHHATRDKAMGFCYFNNVAVAAKHALYGNGSAQVNRVFILDWDIHHGNGIQDLTFDDPNIFYLSIHRASFGKNIEKWFYPGTGRPSETGMGDAQGTNLNIAFGEGGMGDAEYASAFSQVVLPLIYNWKPDLILVACGLDAVKGDLLGDCGLSPSMYYSMTRSIIEAAPTTPLVVALEGGYNVSQSADCMEKVALALLDESLNYQDGQQYTSWSCKSILPQRHQVVQTKETQKIQRLACACDVAPMTKANRVAAKAIKRSASALERKGGTCLCGCHFMCRHAGCLPMKKRKCLCIPENNIEMIKEESDDEEENGEKLQTQPDVAFETMESAVDSDGAGNFQEGVMPGTTESFSLLVHAAKTAPQSCRM</sequence>
<dbReference type="InterPro" id="IPR023696">
    <property type="entry name" value="Ureohydrolase_dom_sf"/>
</dbReference>
<name>A0A9N8EJV6_9STRA</name>
<evidence type="ECO:0000256" key="9">
    <source>
        <dbReference type="ARBA" id="ARBA00023242"/>
    </source>
</evidence>
<dbReference type="PANTHER" id="PTHR10625:SF5">
    <property type="entry name" value="HISTONE DEACETYLASE"/>
    <property type="match status" value="1"/>
</dbReference>
<reference evidence="12" key="1">
    <citation type="submission" date="2020-06" db="EMBL/GenBank/DDBJ databases">
        <authorList>
            <consortium name="Plant Systems Biology data submission"/>
        </authorList>
    </citation>
    <scope>NUCLEOTIDE SEQUENCE</scope>
    <source>
        <strain evidence="12">D6</strain>
    </source>
</reference>
<dbReference type="GO" id="GO:0000118">
    <property type="term" value="C:histone deacetylase complex"/>
    <property type="evidence" value="ECO:0007669"/>
    <property type="project" value="TreeGrafter"/>
</dbReference>
<gene>
    <name evidence="12" type="ORF">SEMRO_1119_G243210.1</name>
</gene>
<evidence type="ECO:0000256" key="2">
    <source>
        <dbReference type="ARBA" id="ARBA00007738"/>
    </source>
</evidence>
<dbReference type="CDD" id="cd09992">
    <property type="entry name" value="HDAC_classII"/>
    <property type="match status" value="1"/>
</dbReference>